<feature type="signal peptide" evidence="3">
    <location>
        <begin position="1"/>
        <end position="19"/>
    </location>
</feature>
<protein>
    <submittedName>
        <fullName evidence="4">Uncharacterized protein</fullName>
    </submittedName>
</protein>
<sequence length="313" mass="34431">MDAIWVLLLVVSCLTTTFARHPDASPGSDPRLGEREWLTLNGVGNQQGSPDVRFQPQAPHRGIYYELPPPSGSNFASRPWEPGYPGTAGDDAWEDYNYNAEEEQEPTFDRGQPEVEAAFLMPVFHQKRDDDNNAVHEDDISKTVEEPKAMARVQRPKSEQTETDSVKEIYFVAAVAGCSAAMAVGVVAAGMCWYKMRRNSKAAAEAAYPAYGVTGPSKTPDLSPTGSISSGDRKLAQSAQMYHYQHQKQQMIAMETNGGAERQSNSDVESDDDHEEEGEYTVYECPGLAPTGEMEVKNPLFDDQPTPIPGEHP</sequence>
<feature type="region of interest" description="Disordered" evidence="1">
    <location>
        <begin position="258"/>
        <end position="313"/>
    </location>
</feature>
<feature type="region of interest" description="Disordered" evidence="1">
    <location>
        <begin position="129"/>
        <end position="163"/>
    </location>
</feature>
<keyword evidence="2" id="KW-1133">Transmembrane helix</keyword>
<dbReference type="InterPro" id="IPR009635">
    <property type="entry name" value="NPDC1"/>
</dbReference>
<evidence type="ECO:0000256" key="3">
    <source>
        <dbReference type="SAM" id="SignalP"/>
    </source>
</evidence>
<feature type="chain" id="PRO_5043893526" evidence="3">
    <location>
        <begin position="20"/>
        <end position="313"/>
    </location>
</feature>
<dbReference type="PANTHER" id="PTHR23352">
    <property type="entry name" value="NEURAL PROLIFERATION DIFFERENTIATION AND CONTROL PROTEIN-1 NPDC-1 PROTEIN"/>
    <property type="match status" value="1"/>
</dbReference>
<accession>A0A7R8ZLE6</accession>
<feature type="transmembrane region" description="Helical" evidence="2">
    <location>
        <begin position="169"/>
        <end position="194"/>
    </location>
</feature>
<evidence type="ECO:0000256" key="2">
    <source>
        <dbReference type="SAM" id="Phobius"/>
    </source>
</evidence>
<name>A0A7R8ZLE6_9CRUS</name>
<evidence type="ECO:0000256" key="1">
    <source>
        <dbReference type="SAM" id="MobiDB-lite"/>
    </source>
</evidence>
<feature type="compositionally biased region" description="Polar residues" evidence="1">
    <location>
        <begin position="216"/>
        <end position="230"/>
    </location>
</feature>
<dbReference type="AlphaFoldDB" id="A0A7R8ZLE6"/>
<dbReference type="PANTHER" id="PTHR23352:SF2">
    <property type="entry name" value="NEURAL PROLIFERATION DIFFERENTIATION AND CONTROL PROTEIN 1"/>
    <property type="match status" value="1"/>
</dbReference>
<keyword evidence="2" id="KW-0812">Transmembrane</keyword>
<dbReference type="GO" id="GO:0016020">
    <property type="term" value="C:membrane"/>
    <property type="evidence" value="ECO:0007669"/>
    <property type="project" value="InterPro"/>
</dbReference>
<dbReference type="Pfam" id="PF06809">
    <property type="entry name" value="NPDC1"/>
    <property type="match status" value="1"/>
</dbReference>
<reference evidence="4" key="1">
    <citation type="submission" date="2020-11" db="EMBL/GenBank/DDBJ databases">
        <authorList>
            <person name="Tran Van P."/>
        </authorList>
    </citation>
    <scope>NUCLEOTIDE SEQUENCE</scope>
</reference>
<organism evidence="4">
    <name type="scientific">Cyprideis torosa</name>
    <dbReference type="NCBI Taxonomy" id="163714"/>
    <lineage>
        <taxon>Eukaryota</taxon>
        <taxon>Metazoa</taxon>
        <taxon>Ecdysozoa</taxon>
        <taxon>Arthropoda</taxon>
        <taxon>Crustacea</taxon>
        <taxon>Oligostraca</taxon>
        <taxon>Ostracoda</taxon>
        <taxon>Podocopa</taxon>
        <taxon>Podocopida</taxon>
        <taxon>Cytherocopina</taxon>
        <taxon>Cytheroidea</taxon>
        <taxon>Cytherideidae</taxon>
        <taxon>Cyprideis</taxon>
    </lineage>
</organism>
<feature type="region of interest" description="Disordered" evidence="1">
    <location>
        <begin position="211"/>
        <end position="234"/>
    </location>
</feature>
<gene>
    <name evidence="4" type="ORF">CTOB1V02_LOCUS3802</name>
</gene>
<keyword evidence="2" id="KW-0472">Membrane</keyword>
<keyword evidence="3" id="KW-0732">Signal</keyword>
<dbReference type="EMBL" id="OB660680">
    <property type="protein sequence ID" value="CAD7225870.1"/>
    <property type="molecule type" value="Genomic_DNA"/>
</dbReference>
<dbReference type="OrthoDB" id="6270617at2759"/>
<feature type="compositionally biased region" description="Acidic residues" evidence="1">
    <location>
        <begin position="268"/>
        <end position="279"/>
    </location>
</feature>
<feature type="compositionally biased region" description="Basic and acidic residues" evidence="1">
    <location>
        <begin position="129"/>
        <end position="149"/>
    </location>
</feature>
<evidence type="ECO:0000313" key="4">
    <source>
        <dbReference type="EMBL" id="CAD7225870.1"/>
    </source>
</evidence>
<proteinExistence type="predicted"/>